<dbReference type="InterPro" id="IPR014748">
    <property type="entry name" value="Enoyl-CoA_hydra_C"/>
</dbReference>
<dbReference type="InterPro" id="IPR018376">
    <property type="entry name" value="Enoyl-CoA_hyd/isom_CS"/>
</dbReference>
<dbReference type="InterPro" id="IPR001753">
    <property type="entry name" value="Enoyl-CoA_hydra/iso"/>
</dbReference>
<dbReference type="EMBL" id="JAUJYN010000012">
    <property type="protein sequence ID" value="KAK1259562.1"/>
    <property type="molecule type" value="Genomic_DNA"/>
</dbReference>
<dbReference type="SUPFAM" id="SSF52096">
    <property type="entry name" value="ClpP/crotonase"/>
    <property type="match status" value="1"/>
</dbReference>
<dbReference type="FunFam" id="1.10.12.10:FF:000004">
    <property type="entry name" value="Delta3,5-delta2,4-dienoyl-CoA isomerase"/>
    <property type="match status" value="1"/>
</dbReference>
<evidence type="ECO:0000256" key="7">
    <source>
        <dbReference type="ARBA" id="ARBA00023140"/>
    </source>
</evidence>
<gene>
    <name evidence="10" type="ORF">QJS04_geneDACA015412</name>
</gene>
<keyword evidence="7" id="KW-0576">Peroxisome</keyword>
<comment type="subcellular location">
    <subcellularLocation>
        <location evidence="1">Peroxisome</location>
    </subcellularLocation>
</comment>
<keyword evidence="8" id="KW-0413">Isomerase</keyword>
<dbReference type="Gene3D" id="1.10.12.10">
    <property type="entry name" value="Lyase 2-enoyl-coa Hydratase, Chain A, domain 2"/>
    <property type="match status" value="1"/>
</dbReference>
<dbReference type="GO" id="GO:0005777">
    <property type="term" value="C:peroxisome"/>
    <property type="evidence" value="ECO:0007669"/>
    <property type="project" value="UniProtKB-SubCell"/>
</dbReference>
<evidence type="ECO:0000256" key="9">
    <source>
        <dbReference type="RuleBase" id="RU003707"/>
    </source>
</evidence>
<protein>
    <submittedName>
        <fullName evidence="10">Peroxisomal fatty acid beta-oxidation multifunctional protein AIM1</fullName>
    </submittedName>
</protein>
<evidence type="ECO:0000256" key="6">
    <source>
        <dbReference type="ARBA" id="ARBA00023098"/>
    </source>
</evidence>
<dbReference type="Gene3D" id="3.90.226.10">
    <property type="entry name" value="2-enoyl-CoA Hydratase, Chain A, domain 1"/>
    <property type="match status" value="1"/>
</dbReference>
<dbReference type="PANTHER" id="PTHR43149:SF1">
    <property type="entry name" value="DELTA(3,5)-DELTA(2,4)-DIENOYL-COA ISOMERASE, MITOCHONDRIAL"/>
    <property type="match status" value="1"/>
</dbReference>
<dbReference type="PANTHER" id="PTHR43149">
    <property type="entry name" value="ENOYL-COA HYDRATASE"/>
    <property type="match status" value="1"/>
</dbReference>
<evidence type="ECO:0000313" key="11">
    <source>
        <dbReference type="Proteomes" id="UP001179952"/>
    </source>
</evidence>
<sequence length="273" mass="29396">MDFKTLEIVQRDPSVSVFHIYLNRPSQNNALSLPFFDELPKALSLLDDDPSVSVIVLSGRGRHFCSGIDLSALGSVTSSSGSDAGRSRERLRRSIRGLQSSISAVERCRKPVLAAIHGACVGGGVDLAVACDARYCCEGAFFSVKEVDLAIVADLGTLQRLPRIVGYGRAAELALTGRRFSAAEAREMGFVSRVFSTADAMDESVGAIAREMAGKSPLALMGTKAVLLRSRDQTVEDGLDYVATWNSSMLISEDLDEALSAHLHKRKPTFSKL</sequence>
<dbReference type="GO" id="GO:0051750">
    <property type="term" value="F:delta(3,5)-delta(2,4)-dienoyl-CoA isomerase activity"/>
    <property type="evidence" value="ECO:0007669"/>
    <property type="project" value="TreeGrafter"/>
</dbReference>
<comment type="caution">
    <text evidence="10">The sequence shown here is derived from an EMBL/GenBank/DDBJ whole genome shotgun (WGS) entry which is preliminary data.</text>
</comment>
<keyword evidence="11" id="KW-1185">Reference proteome</keyword>
<dbReference type="InterPro" id="IPR045002">
    <property type="entry name" value="Ech1-like"/>
</dbReference>
<organism evidence="10 11">
    <name type="scientific">Acorus gramineus</name>
    <name type="common">Dwarf sweet flag</name>
    <dbReference type="NCBI Taxonomy" id="55184"/>
    <lineage>
        <taxon>Eukaryota</taxon>
        <taxon>Viridiplantae</taxon>
        <taxon>Streptophyta</taxon>
        <taxon>Embryophyta</taxon>
        <taxon>Tracheophyta</taxon>
        <taxon>Spermatophyta</taxon>
        <taxon>Magnoliopsida</taxon>
        <taxon>Liliopsida</taxon>
        <taxon>Acoraceae</taxon>
        <taxon>Acorus</taxon>
    </lineage>
</organism>
<reference evidence="10" key="1">
    <citation type="journal article" date="2023" name="Nat. Commun.">
        <title>Diploid and tetraploid genomes of Acorus and the evolution of monocots.</title>
        <authorList>
            <person name="Ma L."/>
            <person name="Liu K.W."/>
            <person name="Li Z."/>
            <person name="Hsiao Y.Y."/>
            <person name="Qi Y."/>
            <person name="Fu T."/>
            <person name="Tang G.D."/>
            <person name="Zhang D."/>
            <person name="Sun W.H."/>
            <person name="Liu D.K."/>
            <person name="Li Y."/>
            <person name="Chen G.Z."/>
            <person name="Liu X.D."/>
            <person name="Liao X.Y."/>
            <person name="Jiang Y.T."/>
            <person name="Yu X."/>
            <person name="Hao Y."/>
            <person name="Huang J."/>
            <person name="Zhao X.W."/>
            <person name="Ke S."/>
            <person name="Chen Y.Y."/>
            <person name="Wu W.L."/>
            <person name="Hsu J.L."/>
            <person name="Lin Y.F."/>
            <person name="Huang M.D."/>
            <person name="Li C.Y."/>
            <person name="Huang L."/>
            <person name="Wang Z.W."/>
            <person name="Zhao X."/>
            <person name="Zhong W.Y."/>
            <person name="Peng D.H."/>
            <person name="Ahmad S."/>
            <person name="Lan S."/>
            <person name="Zhang J.S."/>
            <person name="Tsai W.C."/>
            <person name="Van de Peer Y."/>
            <person name="Liu Z.J."/>
        </authorList>
    </citation>
    <scope>NUCLEOTIDE SEQUENCE</scope>
    <source>
        <strain evidence="10">SCP</strain>
    </source>
</reference>
<comment type="pathway">
    <text evidence="2">Lipid metabolism; fatty acid beta-oxidation.</text>
</comment>
<dbReference type="CDD" id="cd06558">
    <property type="entry name" value="crotonase-like"/>
    <property type="match status" value="1"/>
</dbReference>
<reference evidence="10" key="2">
    <citation type="submission" date="2023-06" db="EMBL/GenBank/DDBJ databases">
        <authorList>
            <person name="Ma L."/>
            <person name="Liu K.-W."/>
            <person name="Li Z."/>
            <person name="Hsiao Y.-Y."/>
            <person name="Qi Y."/>
            <person name="Fu T."/>
            <person name="Tang G."/>
            <person name="Zhang D."/>
            <person name="Sun W.-H."/>
            <person name="Liu D.-K."/>
            <person name="Li Y."/>
            <person name="Chen G.-Z."/>
            <person name="Liu X.-D."/>
            <person name="Liao X.-Y."/>
            <person name="Jiang Y.-T."/>
            <person name="Yu X."/>
            <person name="Hao Y."/>
            <person name="Huang J."/>
            <person name="Zhao X.-W."/>
            <person name="Ke S."/>
            <person name="Chen Y.-Y."/>
            <person name="Wu W.-L."/>
            <person name="Hsu J.-L."/>
            <person name="Lin Y.-F."/>
            <person name="Huang M.-D."/>
            <person name="Li C.-Y."/>
            <person name="Huang L."/>
            <person name="Wang Z.-W."/>
            <person name="Zhao X."/>
            <person name="Zhong W.-Y."/>
            <person name="Peng D.-H."/>
            <person name="Ahmad S."/>
            <person name="Lan S."/>
            <person name="Zhang J.-S."/>
            <person name="Tsai W.-C."/>
            <person name="Van De Peer Y."/>
            <person name="Liu Z.-J."/>
        </authorList>
    </citation>
    <scope>NUCLEOTIDE SEQUENCE</scope>
    <source>
        <strain evidence="10">SCP</strain>
        <tissue evidence="10">Leaves</tissue>
    </source>
</reference>
<evidence type="ECO:0000256" key="3">
    <source>
        <dbReference type="ARBA" id="ARBA00005254"/>
    </source>
</evidence>
<dbReference type="AlphaFoldDB" id="A0AAV9A5T6"/>
<name>A0AAV9A5T6_ACOGR</name>
<keyword evidence="4" id="KW-0276">Fatty acid metabolism</keyword>
<dbReference type="FunFam" id="3.90.226.10:FF:000024">
    <property type="entry name" value="Delta3,5-delta2,4-dienoyl-CoA isomerase"/>
    <property type="match status" value="1"/>
</dbReference>
<dbReference type="Pfam" id="PF00378">
    <property type="entry name" value="ECH_1"/>
    <property type="match status" value="1"/>
</dbReference>
<dbReference type="Proteomes" id="UP001179952">
    <property type="component" value="Unassembled WGS sequence"/>
</dbReference>
<dbReference type="NCBIfam" id="NF004794">
    <property type="entry name" value="PRK06142.1"/>
    <property type="match status" value="1"/>
</dbReference>
<dbReference type="GO" id="GO:0006631">
    <property type="term" value="P:fatty acid metabolic process"/>
    <property type="evidence" value="ECO:0007669"/>
    <property type="project" value="UniProtKB-KW"/>
</dbReference>
<evidence type="ECO:0000256" key="4">
    <source>
        <dbReference type="ARBA" id="ARBA00022832"/>
    </source>
</evidence>
<dbReference type="PROSITE" id="PS00166">
    <property type="entry name" value="ENOYL_COA_HYDRATASE"/>
    <property type="match status" value="1"/>
</dbReference>
<keyword evidence="6" id="KW-0443">Lipid metabolism</keyword>
<evidence type="ECO:0000256" key="1">
    <source>
        <dbReference type="ARBA" id="ARBA00004275"/>
    </source>
</evidence>
<evidence type="ECO:0000256" key="2">
    <source>
        <dbReference type="ARBA" id="ARBA00005005"/>
    </source>
</evidence>
<evidence type="ECO:0000313" key="10">
    <source>
        <dbReference type="EMBL" id="KAK1259562.1"/>
    </source>
</evidence>
<proteinExistence type="inferred from homology"/>
<accession>A0AAV9A5T6</accession>
<evidence type="ECO:0000256" key="5">
    <source>
        <dbReference type="ARBA" id="ARBA00022990"/>
    </source>
</evidence>
<evidence type="ECO:0000256" key="8">
    <source>
        <dbReference type="ARBA" id="ARBA00023235"/>
    </source>
</evidence>
<dbReference type="InterPro" id="IPR029045">
    <property type="entry name" value="ClpP/crotonase-like_dom_sf"/>
</dbReference>
<keyword evidence="5" id="KW-0007">Acetylation</keyword>
<comment type="similarity">
    <text evidence="3 9">Belongs to the enoyl-CoA hydratase/isomerase family.</text>
</comment>